<proteinExistence type="predicted"/>
<accession>A0AAW0CQE3</accession>
<feature type="chain" id="PRO_5043373391" evidence="1">
    <location>
        <begin position="16"/>
        <end position="86"/>
    </location>
</feature>
<evidence type="ECO:0000256" key="1">
    <source>
        <dbReference type="SAM" id="SignalP"/>
    </source>
</evidence>
<dbReference type="Proteomes" id="UP001362999">
    <property type="component" value="Unassembled WGS sequence"/>
</dbReference>
<gene>
    <name evidence="2" type="ORF">R3P38DRAFT_2894376</name>
</gene>
<dbReference type="AlphaFoldDB" id="A0AAW0CQE3"/>
<evidence type="ECO:0000313" key="3">
    <source>
        <dbReference type="Proteomes" id="UP001362999"/>
    </source>
</evidence>
<protein>
    <submittedName>
        <fullName evidence="2">Uncharacterized protein</fullName>
    </submittedName>
</protein>
<keyword evidence="3" id="KW-1185">Reference proteome</keyword>
<feature type="signal peptide" evidence="1">
    <location>
        <begin position="1"/>
        <end position="15"/>
    </location>
</feature>
<reference evidence="2 3" key="1">
    <citation type="journal article" date="2024" name="J Genomics">
        <title>Draft genome sequencing and assembly of Favolaschia claudopus CIRM-BRFM 2984 isolated from oak limbs.</title>
        <authorList>
            <person name="Navarro D."/>
            <person name="Drula E."/>
            <person name="Chaduli D."/>
            <person name="Cazenave R."/>
            <person name="Ahrendt S."/>
            <person name="Wang J."/>
            <person name="Lipzen A."/>
            <person name="Daum C."/>
            <person name="Barry K."/>
            <person name="Grigoriev I.V."/>
            <person name="Favel A."/>
            <person name="Rosso M.N."/>
            <person name="Martin F."/>
        </authorList>
    </citation>
    <scope>NUCLEOTIDE SEQUENCE [LARGE SCALE GENOMIC DNA]</scope>
    <source>
        <strain evidence="2 3">CIRM-BRFM 2984</strain>
    </source>
</reference>
<evidence type="ECO:0000313" key="2">
    <source>
        <dbReference type="EMBL" id="KAK7040424.1"/>
    </source>
</evidence>
<comment type="caution">
    <text evidence="2">The sequence shown here is derived from an EMBL/GenBank/DDBJ whole genome shotgun (WGS) entry which is preliminary data.</text>
</comment>
<sequence>MLLFFYLITPALVSLDLRESFLHGETEEERIDAMKVYIYRSGCTLQQLRVVVEEGEPEGRLKAKAAQYKEAFPTIPYIEVDVPECL</sequence>
<organism evidence="2 3">
    <name type="scientific">Favolaschia claudopus</name>
    <dbReference type="NCBI Taxonomy" id="2862362"/>
    <lineage>
        <taxon>Eukaryota</taxon>
        <taxon>Fungi</taxon>
        <taxon>Dikarya</taxon>
        <taxon>Basidiomycota</taxon>
        <taxon>Agaricomycotina</taxon>
        <taxon>Agaricomycetes</taxon>
        <taxon>Agaricomycetidae</taxon>
        <taxon>Agaricales</taxon>
        <taxon>Marasmiineae</taxon>
        <taxon>Mycenaceae</taxon>
        <taxon>Favolaschia</taxon>
    </lineage>
</organism>
<keyword evidence="1" id="KW-0732">Signal</keyword>
<dbReference type="EMBL" id="JAWWNJ010000015">
    <property type="protein sequence ID" value="KAK7040424.1"/>
    <property type="molecule type" value="Genomic_DNA"/>
</dbReference>
<name>A0AAW0CQE3_9AGAR</name>